<comment type="caution">
    <text evidence="2">The sequence shown here is derived from an EMBL/GenBank/DDBJ whole genome shotgun (WGS) entry which is preliminary data.</text>
</comment>
<evidence type="ECO:0000313" key="3">
    <source>
        <dbReference type="Proteomes" id="UP000588068"/>
    </source>
</evidence>
<dbReference type="Pfam" id="PF13692">
    <property type="entry name" value="Glyco_trans_1_4"/>
    <property type="match status" value="1"/>
</dbReference>
<keyword evidence="2" id="KW-0808">Transferase</keyword>
<dbReference type="PANTHER" id="PTHR12526:SF630">
    <property type="entry name" value="GLYCOSYLTRANSFERASE"/>
    <property type="match status" value="1"/>
</dbReference>
<dbReference type="Proteomes" id="UP000588068">
    <property type="component" value="Unassembled WGS sequence"/>
</dbReference>
<dbReference type="SUPFAM" id="SSF53756">
    <property type="entry name" value="UDP-Glycosyltransferase/glycogen phosphorylase"/>
    <property type="match status" value="1"/>
</dbReference>
<dbReference type="PANTHER" id="PTHR12526">
    <property type="entry name" value="GLYCOSYLTRANSFERASE"/>
    <property type="match status" value="1"/>
</dbReference>
<reference evidence="2 3" key="1">
    <citation type="submission" date="2020-08" db="EMBL/GenBank/DDBJ databases">
        <title>Genomic Encyclopedia of Type Strains, Phase IV (KMG-IV): sequencing the most valuable type-strain genomes for metagenomic binning, comparative biology and taxonomic classification.</title>
        <authorList>
            <person name="Goeker M."/>
        </authorList>
    </citation>
    <scope>NUCLEOTIDE SEQUENCE [LARGE SCALE GENOMIC DNA]</scope>
    <source>
        <strain evidence="2 3">DSM 26723</strain>
    </source>
</reference>
<proteinExistence type="predicted"/>
<evidence type="ECO:0000259" key="1">
    <source>
        <dbReference type="Pfam" id="PF13439"/>
    </source>
</evidence>
<protein>
    <submittedName>
        <fullName evidence="2">Glycosyltransferase involved in cell wall biosynthesis</fullName>
    </submittedName>
</protein>
<organism evidence="2 3">
    <name type="scientific">Povalibacter uvarum</name>
    <dbReference type="NCBI Taxonomy" id="732238"/>
    <lineage>
        <taxon>Bacteria</taxon>
        <taxon>Pseudomonadati</taxon>
        <taxon>Pseudomonadota</taxon>
        <taxon>Gammaproteobacteria</taxon>
        <taxon>Steroidobacterales</taxon>
        <taxon>Steroidobacteraceae</taxon>
        <taxon>Povalibacter</taxon>
    </lineage>
</organism>
<evidence type="ECO:0000313" key="2">
    <source>
        <dbReference type="EMBL" id="MBB6091639.1"/>
    </source>
</evidence>
<dbReference type="Gene3D" id="3.40.50.2000">
    <property type="entry name" value="Glycogen Phosphorylase B"/>
    <property type="match status" value="2"/>
</dbReference>
<accession>A0A841HGT0</accession>
<feature type="domain" description="Glycosyltransferase subfamily 4-like N-terminal" evidence="1">
    <location>
        <begin position="16"/>
        <end position="175"/>
    </location>
</feature>
<dbReference type="Pfam" id="PF13439">
    <property type="entry name" value="Glyco_transf_4"/>
    <property type="match status" value="1"/>
</dbReference>
<dbReference type="GO" id="GO:0016757">
    <property type="term" value="F:glycosyltransferase activity"/>
    <property type="evidence" value="ECO:0007669"/>
    <property type="project" value="UniProtKB-ARBA"/>
</dbReference>
<name>A0A841HGT0_9GAMM</name>
<dbReference type="EMBL" id="JACHHZ010000001">
    <property type="protein sequence ID" value="MBB6091639.1"/>
    <property type="molecule type" value="Genomic_DNA"/>
</dbReference>
<dbReference type="AlphaFoldDB" id="A0A841HGT0"/>
<gene>
    <name evidence="2" type="ORF">HNQ60_000485</name>
</gene>
<keyword evidence="3" id="KW-1185">Reference proteome</keyword>
<sequence>MKIAFLIDTISTDTAGTQKQLLEMIRRLDRTAFEPQLICLWESPWMTRNTLPCPCTVLGYRGFVKSNFPGVVRRLAAMLSEQRIDVVQTFFEDSIFVAWLGAALARPRPVLLSSRRDIGLGRENQPWYHGLFGRALPYVNRTFAGIVANSEQVRQYVSQRERTPLSKIKVHYNGVAFPDANITVPAPDLLATHANDVWIGIVASLTPVKRHDLLIRSFARLGAASPARLLLLGEGPQRATLEALARECGVSERVHFEGAVKDVGAYLRHVDIGVLCSDREGLSNAILEYMSYALPVVATQVGGNGELVNADNGVIVPPDDVDAMASALQRLVGDRELRGRLGRTSREKALTLFSWEKSMSDIEAYYRSLVQPVN</sequence>
<dbReference type="InterPro" id="IPR028098">
    <property type="entry name" value="Glyco_trans_4-like_N"/>
</dbReference>